<sequence length="222" mass="26261">MPGISISEDPWRFFVNSGGTIDYNEIHNSEWQWLVQSQKVVEDDQLRHYVELRTMSELTFVIFLSHNKFCVKFSRTPEFPEEEPRITGSYTSAFSFEWDFEGSRKTLKSVIREYIDFAKVMDFAIGQFDQLSREEYVIKSLDVDENYPECLTAEIVVPVCNETLWISVEWAEPQEFPRKLRLSNPSRLQKLNCDEWNVEQSIAQNLRQIFNNGFELDSSYRH</sequence>
<name>A0A8S1HUP2_9PELO</name>
<gene>
    <name evidence="1" type="ORF">CAUJ_LOCUS14511</name>
</gene>
<organism evidence="1 2">
    <name type="scientific">Caenorhabditis auriculariae</name>
    <dbReference type="NCBI Taxonomy" id="2777116"/>
    <lineage>
        <taxon>Eukaryota</taxon>
        <taxon>Metazoa</taxon>
        <taxon>Ecdysozoa</taxon>
        <taxon>Nematoda</taxon>
        <taxon>Chromadorea</taxon>
        <taxon>Rhabditida</taxon>
        <taxon>Rhabditina</taxon>
        <taxon>Rhabditomorpha</taxon>
        <taxon>Rhabditoidea</taxon>
        <taxon>Rhabditidae</taxon>
        <taxon>Peloderinae</taxon>
        <taxon>Caenorhabditis</taxon>
    </lineage>
</organism>
<keyword evidence="2" id="KW-1185">Reference proteome</keyword>
<reference evidence="1" key="1">
    <citation type="submission" date="2020-10" db="EMBL/GenBank/DDBJ databases">
        <authorList>
            <person name="Kikuchi T."/>
        </authorList>
    </citation>
    <scope>NUCLEOTIDE SEQUENCE</scope>
    <source>
        <strain evidence="1">NKZ352</strain>
    </source>
</reference>
<evidence type="ECO:0000313" key="1">
    <source>
        <dbReference type="EMBL" id="CAD6198605.1"/>
    </source>
</evidence>
<evidence type="ECO:0000313" key="2">
    <source>
        <dbReference type="Proteomes" id="UP000835052"/>
    </source>
</evidence>
<dbReference type="EMBL" id="CAJGYM010000132">
    <property type="protein sequence ID" value="CAD6198605.1"/>
    <property type="molecule type" value="Genomic_DNA"/>
</dbReference>
<dbReference type="AlphaFoldDB" id="A0A8S1HUP2"/>
<dbReference type="Proteomes" id="UP000835052">
    <property type="component" value="Unassembled WGS sequence"/>
</dbReference>
<comment type="caution">
    <text evidence="1">The sequence shown here is derived from an EMBL/GenBank/DDBJ whole genome shotgun (WGS) entry which is preliminary data.</text>
</comment>
<dbReference type="OrthoDB" id="5788704at2759"/>
<proteinExistence type="predicted"/>
<accession>A0A8S1HUP2</accession>
<protein>
    <submittedName>
        <fullName evidence="1">Uncharacterized protein</fullName>
    </submittedName>
</protein>